<feature type="region of interest" description="Disordered" evidence="8">
    <location>
        <begin position="1170"/>
        <end position="1222"/>
    </location>
</feature>
<dbReference type="Proteomes" id="UP001642540">
    <property type="component" value="Unassembled WGS sequence"/>
</dbReference>
<feature type="compositionally biased region" description="Polar residues" evidence="8">
    <location>
        <begin position="444"/>
        <end position="453"/>
    </location>
</feature>
<gene>
    <name evidence="10" type="ORF">ODALV1_LOCUS29633</name>
</gene>
<dbReference type="PANTHER" id="PTHR24394:SF29">
    <property type="entry name" value="MYONEURIN"/>
    <property type="match status" value="1"/>
</dbReference>
<evidence type="ECO:0000313" key="10">
    <source>
        <dbReference type="EMBL" id="CAL8143500.1"/>
    </source>
</evidence>
<dbReference type="InterPro" id="IPR036236">
    <property type="entry name" value="Znf_C2H2_sf"/>
</dbReference>
<feature type="domain" description="C2H2-type" evidence="9">
    <location>
        <begin position="1014"/>
        <end position="1043"/>
    </location>
</feature>
<feature type="compositionally biased region" description="Polar residues" evidence="8">
    <location>
        <begin position="930"/>
        <end position="950"/>
    </location>
</feature>
<feature type="compositionally biased region" description="Polar residues" evidence="8">
    <location>
        <begin position="899"/>
        <end position="908"/>
    </location>
</feature>
<keyword evidence="3" id="KW-0677">Repeat</keyword>
<dbReference type="PANTHER" id="PTHR24394">
    <property type="entry name" value="ZINC FINGER PROTEIN"/>
    <property type="match status" value="1"/>
</dbReference>
<keyword evidence="6" id="KW-0539">Nucleus</keyword>
<dbReference type="EMBL" id="CAXLJM020000158">
    <property type="protein sequence ID" value="CAL8143500.1"/>
    <property type="molecule type" value="Genomic_DNA"/>
</dbReference>
<accession>A0ABP1S4Y1</accession>
<feature type="domain" description="C2H2-type" evidence="9">
    <location>
        <begin position="984"/>
        <end position="1011"/>
    </location>
</feature>
<evidence type="ECO:0000256" key="2">
    <source>
        <dbReference type="ARBA" id="ARBA00022723"/>
    </source>
</evidence>
<organism evidence="10 11">
    <name type="scientific">Orchesella dallaii</name>
    <dbReference type="NCBI Taxonomy" id="48710"/>
    <lineage>
        <taxon>Eukaryota</taxon>
        <taxon>Metazoa</taxon>
        <taxon>Ecdysozoa</taxon>
        <taxon>Arthropoda</taxon>
        <taxon>Hexapoda</taxon>
        <taxon>Collembola</taxon>
        <taxon>Entomobryomorpha</taxon>
        <taxon>Entomobryoidea</taxon>
        <taxon>Orchesellidae</taxon>
        <taxon>Orchesellinae</taxon>
        <taxon>Orchesella</taxon>
    </lineage>
</organism>
<feature type="domain" description="C2H2-type" evidence="9">
    <location>
        <begin position="1098"/>
        <end position="1125"/>
    </location>
</feature>
<feature type="domain" description="C2H2-type" evidence="9">
    <location>
        <begin position="1126"/>
        <end position="1153"/>
    </location>
</feature>
<feature type="region of interest" description="Disordered" evidence="8">
    <location>
        <begin position="607"/>
        <end position="667"/>
    </location>
</feature>
<dbReference type="PROSITE" id="PS50157">
    <property type="entry name" value="ZINC_FINGER_C2H2_2"/>
    <property type="match status" value="7"/>
</dbReference>
<feature type="compositionally biased region" description="Basic and acidic residues" evidence="8">
    <location>
        <begin position="647"/>
        <end position="660"/>
    </location>
</feature>
<feature type="compositionally biased region" description="Polar residues" evidence="8">
    <location>
        <begin position="377"/>
        <end position="389"/>
    </location>
</feature>
<comment type="caution">
    <text evidence="10">The sequence shown here is derived from an EMBL/GenBank/DDBJ whole genome shotgun (WGS) entry which is preliminary data.</text>
</comment>
<feature type="region of interest" description="Disordered" evidence="8">
    <location>
        <begin position="894"/>
        <end position="974"/>
    </location>
</feature>
<keyword evidence="11" id="KW-1185">Reference proteome</keyword>
<evidence type="ECO:0000256" key="1">
    <source>
        <dbReference type="ARBA" id="ARBA00004123"/>
    </source>
</evidence>
<proteinExistence type="predicted"/>
<evidence type="ECO:0000256" key="3">
    <source>
        <dbReference type="ARBA" id="ARBA00022737"/>
    </source>
</evidence>
<evidence type="ECO:0000256" key="8">
    <source>
        <dbReference type="SAM" id="MobiDB-lite"/>
    </source>
</evidence>
<evidence type="ECO:0000256" key="5">
    <source>
        <dbReference type="ARBA" id="ARBA00022833"/>
    </source>
</evidence>
<feature type="compositionally biased region" description="Polar residues" evidence="8">
    <location>
        <begin position="1194"/>
        <end position="1210"/>
    </location>
</feature>
<feature type="compositionally biased region" description="Polar residues" evidence="8">
    <location>
        <begin position="63"/>
        <end position="89"/>
    </location>
</feature>
<dbReference type="SMART" id="SM00355">
    <property type="entry name" value="ZnF_C2H2"/>
    <property type="match status" value="7"/>
</dbReference>
<feature type="domain" description="C2H2-type" evidence="9">
    <location>
        <begin position="1042"/>
        <end position="1069"/>
    </location>
</feature>
<evidence type="ECO:0000313" key="11">
    <source>
        <dbReference type="Proteomes" id="UP001642540"/>
    </source>
</evidence>
<dbReference type="InterPro" id="IPR013087">
    <property type="entry name" value="Znf_C2H2_type"/>
</dbReference>
<evidence type="ECO:0000256" key="4">
    <source>
        <dbReference type="ARBA" id="ARBA00022771"/>
    </source>
</evidence>
<comment type="subcellular location">
    <subcellularLocation>
        <location evidence="1">Nucleus</location>
    </subcellularLocation>
</comment>
<feature type="region of interest" description="Disordered" evidence="8">
    <location>
        <begin position="1"/>
        <end position="91"/>
    </location>
</feature>
<feature type="compositionally biased region" description="Basic and acidic residues" evidence="8">
    <location>
        <begin position="409"/>
        <end position="443"/>
    </location>
</feature>
<sequence length="1222" mass="140206">MDEEGRQDRTQSGGWFKKLTNWFRRRRPPQLEPGDSHHSDKIEDTRLQNVPAPDIPETESTEADQNQLRLPNNTENQDTANTSVSTAQLHDSPRLADNVIMNNVENNVVPQLTSNIKRLVPGSSTELWVSPTILHRSPPPAVMKLGDTTQMMSVLPTPPNSRIKAESPRRTYYKHPKHPFTNSPFFKNPRNPQLFENVDQRKIPFKINQGSIYETTSVLDSRKNVMVQNTNLEKGETDGGKEEVEENEQRRDFGKRLNHGHRKQQMDELVGKLGEGYDESEKNILRPSTSSTVAVTKHVGAISDAGSRSSPHVPSLIKSNSRMEGNTITQHRKGLNLKLNEEQLHSNQWKTNVVLERHPKYKIADPMESNTIPPPQVASSHTSSSPNSLRMVNREDVHLTNTNGTLKRKQNDLHHDDQQHEKFIRSEENERSQLQQHERHGSYNERTINLDNKSGPTSTLLRWNEANIPISNVSQLTIQKEKDTYKDVEETNNEIPLHSDKAMTSIEIQDGNNDQETHTDGTCSFTNKSSNQAEHKQIANGIQQEQFLQEVDEVPRILINGQQNLQNIEARLAINHGVEEGSKESTSENQLTLQQNEEEEKEIGMIPGQNCGMRKSAGNRMENEKSGNERMEKQSDQGSDDLFNEIGEDKPHASGKEQKSARIQPEKATFQEEETLQDVVIWDGIHEIGDHFVIDFNDLVSVPLTNSEDECVTKLSPHGIHCEQESNDVKAQGISRVLLQERNHIEEEEISNHPETQEYVTLHFTETINNVEEEITGIPLPIGNTSRNMETLNWQNVQDTNQSTNQNVNATDEFSNIIEPDRIIEGIQAEPNIQQVHDPRSFLHLHNQQYHEHIEAQSAPNNRMDNPLPDPIVRNEILPTQFFTVNNPHSSKFLKQISRESSPSTSNGTTLKRKRRDLKDRYRTKDRTNYRNPKSQKASVTSQIGKGTNQDAREVEETDTENLSSNQEKVSKKQKVDSKNASTFLCGIYGQTFKNEGGYKLHEIRHEGEEPYKFKCPAPKCDKRFLDERKMKRHFVNHTKNFRCMDCNMSFASQWNLNQHKTIHTGERPFICEYCGTRFRTKYKLQDHLRIHTGERPYTCNDCDQTFKTSTVLFRHMETHSGRRPYSCDVCHKSFTRKCSKILHMITHSRVRPYTCDVCDKSFTRKGSKTRHMKQFHKNQLQDTNEGKDIEPQPCTSRSSNNILNSFKTKTSVEDSTEEFKD</sequence>
<feature type="domain" description="C2H2-type" evidence="9">
    <location>
        <begin position="1154"/>
        <end position="1182"/>
    </location>
</feature>
<evidence type="ECO:0000256" key="7">
    <source>
        <dbReference type="PROSITE-ProRule" id="PRU00042"/>
    </source>
</evidence>
<evidence type="ECO:0000259" key="9">
    <source>
        <dbReference type="PROSITE" id="PS50157"/>
    </source>
</evidence>
<feature type="compositionally biased region" description="Basic and acidic residues" evidence="8">
    <location>
        <begin position="917"/>
        <end position="929"/>
    </location>
</feature>
<reference evidence="10 11" key="1">
    <citation type="submission" date="2024-08" db="EMBL/GenBank/DDBJ databases">
        <authorList>
            <person name="Cucini C."/>
            <person name="Frati F."/>
        </authorList>
    </citation>
    <scope>NUCLEOTIDE SEQUENCE [LARGE SCALE GENOMIC DNA]</scope>
</reference>
<feature type="compositionally biased region" description="Basic and acidic residues" evidence="8">
    <location>
        <begin position="621"/>
        <end position="635"/>
    </location>
</feature>
<dbReference type="SUPFAM" id="SSF57667">
    <property type="entry name" value="beta-beta-alpha zinc fingers"/>
    <property type="match status" value="4"/>
</dbReference>
<feature type="region of interest" description="Disordered" evidence="8">
    <location>
        <begin position="364"/>
        <end position="389"/>
    </location>
</feature>
<name>A0ABP1S4Y1_9HEXA</name>
<keyword evidence="5" id="KW-0862">Zinc</keyword>
<evidence type="ECO:0000256" key="6">
    <source>
        <dbReference type="ARBA" id="ARBA00023242"/>
    </source>
</evidence>
<dbReference type="Gene3D" id="3.30.160.60">
    <property type="entry name" value="Classic Zinc Finger"/>
    <property type="match status" value="6"/>
</dbReference>
<dbReference type="PROSITE" id="PS00028">
    <property type="entry name" value="ZINC_FINGER_C2H2_1"/>
    <property type="match status" value="6"/>
</dbReference>
<feature type="domain" description="C2H2-type" evidence="9">
    <location>
        <begin position="1070"/>
        <end position="1097"/>
    </location>
</feature>
<protein>
    <recommendedName>
        <fullName evidence="9">C2H2-type domain-containing protein</fullName>
    </recommendedName>
</protein>
<keyword evidence="4 7" id="KW-0863">Zinc-finger</keyword>
<keyword evidence="2" id="KW-0479">Metal-binding</keyword>
<feature type="region of interest" description="Disordered" evidence="8">
    <location>
        <begin position="402"/>
        <end position="453"/>
    </location>
</feature>
<feature type="compositionally biased region" description="Basic and acidic residues" evidence="8">
    <location>
        <begin position="34"/>
        <end position="46"/>
    </location>
</feature>
<dbReference type="Pfam" id="PF00096">
    <property type="entry name" value="zf-C2H2"/>
    <property type="match status" value="4"/>
</dbReference>